<dbReference type="SMART" id="SM00448">
    <property type="entry name" value="REC"/>
    <property type="match status" value="1"/>
</dbReference>
<dbReference type="GO" id="GO:0000160">
    <property type="term" value="P:phosphorelay signal transduction system"/>
    <property type="evidence" value="ECO:0007669"/>
    <property type="project" value="InterPro"/>
</dbReference>
<dbReference type="Gene3D" id="3.40.50.2300">
    <property type="match status" value="1"/>
</dbReference>
<feature type="coiled-coil region" evidence="2">
    <location>
        <begin position="119"/>
        <end position="172"/>
    </location>
</feature>
<keyword evidence="2" id="KW-0175">Coiled coil</keyword>
<dbReference type="RefSeq" id="WP_369061605.1">
    <property type="nucleotide sequence ID" value="NZ_CP158375.1"/>
</dbReference>
<evidence type="ECO:0000313" key="4">
    <source>
        <dbReference type="EMBL" id="XDO98013.1"/>
    </source>
</evidence>
<proteinExistence type="predicted"/>
<organism evidence="4">
    <name type="scientific">Caulobacter sp. 73W</name>
    <dbReference type="NCBI Taxonomy" id="3161137"/>
    <lineage>
        <taxon>Bacteria</taxon>
        <taxon>Pseudomonadati</taxon>
        <taxon>Pseudomonadota</taxon>
        <taxon>Alphaproteobacteria</taxon>
        <taxon>Caulobacterales</taxon>
        <taxon>Caulobacteraceae</taxon>
        <taxon>Caulobacter</taxon>
    </lineage>
</organism>
<evidence type="ECO:0000259" key="3">
    <source>
        <dbReference type="PROSITE" id="PS50110"/>
    </source>
</evidence>
<feature type="domain" description="Response regulatory" evidence="3">
    <location>
        <begin position="12"/>
        <end position="130"/>
    </location>
</feature>
<dbReference type="InterPro" id="IPR001789">
    <property type="entry name" value="Sig_transdc_resp-reg_receiver"/>
</dbReference>
<comment type="caution">
    <text evidence="1">Lacks conserved residue(s) required for the propagation of feature annotation.</text>
</comment>
<evidence type="ECO:0000256" key="1">
    <source>
        <dbReference type="PROSITE-ProRule" id="PRU00169"/>
    </source>
</evidence>
<dbReference type="PROSITE" id="PS50110">
    <property type="entry name" value="RESPONSE_REGULATORY"/>
    <property type="match status" value="1"/>
</dbReference>
<accession>A0AB39KXN3</accession>
<protein>
    <submittedName>
        <fullName evidence="4">Response regulator</fullName>
    </submittedName>
</protein>
<gene>
    <name evidence="4" type="ORF">ABOZ73_06225</name>
</gene>
<dbReference type="InterPro" id="IPR011006">
    <property type="entry name" value="CheY-like_superfamily"/>
</dbReference>
<reference evidence="4" key="1">
    <citation type="submission" date="2024-06" db="EMBL/GenBank/DDBJ databases">
        <title>Caulobacter inopinatus, sp. nov.</title>
        <authorList>
            <person name="Donachie S.P."/>
        </authorList>
    </citation>
    <scope>NUCLEOTIDE SEQUENCE</scope>
    <source>
        <strain evidence="4">73W</strain>
    </source>
</reference>
<name>A0AB39KXN3_9CAUL</name>
<dbReference type="EMBL" id="CP158375">
    <property type="protein sequence ID" value="XDO98013.1"/>
    <property type="molecule type" value="Genomic_DNA"/>
</dbReference>
<sequence>MNTPALLLNDPVVLIVEPHVHTARMLASLLNSLTRCDIHFAFDVTQATELAADKTPDLLFIAHAPDQVDGLDFTRNLRASDWGCREAPVILTSAEPTTALINGLKEAGVQEFLRRPYTMGGLAQRLEAASARMQRAEASAPAPVVEEREETLEEIQERIDRITETMKLLHQGLKLFDTDEAEACRVLLAQAEVLRTFNIPGLPYAAGDLKDYITISGELLEQRRLKAAINAVITVIADGVKSAA</sequence>
<dbReference type="AlphaFoldDB" id="A0AB39KXN3"/>
<evidence type="ECO:0000256" key="2">
    <source>
        <dbReference type="SAM" id="Coils"/>
    </source>
</evidence>
<dbReference type="SUPFAM" id="SSF52172">
    <property type="entry name" value="CheY-like"/>
    <property type="match status" value="1"/>
</dbReference>
<dbReference type="Pfam" id="PF00072">
    <property type="entry name" value="Response_reg"/>
    <property type="match status" value="1"/>
</dbReference>